<dbReference type="OrthoDB" id="47785at2759"/>
<feature type="active site" description="Nucleophile" evidence="9">
    <location>
        <position position="296"/>
    </location>
</feature>
<evidence type="ECO:0000256" key="1">
    <source>
        <dbReference type="ARBA" id="ARBA00004123"/>
    </source>
</evidence>
<evidence type="ECO:0000256" key="3">
    <source>
        <dbReference type="ARBA" id="ARBA00022722"/>
    </source>
</evidence>
<reference evidence="12 13" key="1">
    <citation type="submission" date="2016-07" db="EMBL/GenBank/DDBJ databases">
        <title>Draft genome of the white-rot fungus Obba rivulosa 3A-2.</title>
        <authorList>
            <consortium name="DOE Joint Genome Institute"/>
            <person name="Miettinen O."/>
            <person name="Riley R."/>
            <person name="Acob R."/>
            <person name="Barry K."/>
            <person name="Cullen D."/>
            <person name="De Vries R."/>
            <person name="Hainaut M."/>
            <person name="Hatakka A."/>
            <person name="Henrissat B."/>
            <person name="Hilden K."/>
            <person name="Kuo R."/>
            <person name="Labutti K."/>
            <person name="Lipzen A."/>
            <person name="Makela M.R."/>
            <person name="Sandor L."/>
            <person name="Spatafora J.W."/>
            <person name="Grigoriev I.V."/>
            <person name="Hibbett D.S."/>
        </authorList>
    </citation>
    <scope>NUCLEOTIDE SEQUENCE [LARGE SCALE GENOMIC DNA]</scope>
    <source>
        <strain evidence="12 13">3A-2</strain>
    </source>
</reference>
<keyword evidence="5" id="KW-0378">Hydrolase</keyword>
<dbReference type="GO" id="GO:0004527">
    <property type="term" value="F:exonuclease activity"/>
    <property type="evidence" value="ECO:0007669"/>
    <property type="project" value="UniProtKB-KW"/>
</dbReference>
<organism evidence="12 13">
    <name type="scientific">Obba rivulosa</name>
    <dbReference type="NCBI Taxonomy" id="1052685"/>
    <lineage>
        <taxon>Eukaryota</taxon>
        <taxon>Fungi</taxon>
        <taxon>Dikarya</taxon>
        <taxon>Basidiomycota</taxon>
        <taxon>Agaricomycotina</taxon>
        <taxon>Agaricomycetes</taxon>
        <taxon>Polyporales</taxon>
        <taxon>Gelatoporiaceae</taxon>
        <taxon>Obba</taxon>
    </lineage>
</organism>
<evidence type="ECO:0000256" key="10">
    <source>
        <dbReference type="PIRSR" id="PIRSR610347-2"/>
    </source>
</evidence>
<dbReference type="GO" id="GO:0003690">
    <property type="term" value="F:double-stranded DNA binding"/>
    <property type="evidence" value="ECO:0007669"/>
    <property type="project" value="TreeGrafter"/>
</dbReference>
<feature type="compositionally biased region" description="Polar residues" evidence="11">
    <location>
        <begin position="59"/>
        <end position="105"/>
    </location>
</feature>
<evidence type="ECO:0000256" key="11">
    <source>
        <dbReference type="SAM" id="MobiDB-lite"/>
    </source>
</evidence>
<dbReference type="GO" id="GO:0017005">
    <property type="term" value="F:3'-tyrosyl-DNA phosphodiesterase activity"/>
    <property type="evidence" value="ECO:0007669"/>
    <property type="project" value="TreeGrafter"/>
</dbReference>
<dbReference type="SMART" id="SM00726">
    <property type="entry name" value="UIM"/>
    <property type="match status" value="2"/>
</dbReference>
<comment type="subcellular location">
    <subcellularLocation>
        <location evidence="1">Nucleus</location>
    </subcellularLocation>
</comment>
<evidence type="ECO:0000313" key="12">
    <source>
        <dbReference type="EMBL" id="OCH86596.1"/>
    </source>
</evidence>
<evidence type="ECO:0000256" key="9">
    <source>
        <dbReference type="PIRSR" id="PIRSR610347-1"/>
    </source>
</evidence>
<gene>
    <name evidence="12" type="ORF">OBBRIDRAFT_783005</name>
</gene>
<keyword evidence="8" id="KW-0539">Nucleus</keyword>
<comment type="similarity">
    <text evidence="2">Belongs to the tyrosyl-DNA phosphodiesterase family.</text>
</comment>
<keyword evidence="6" id="KW-0269">Exonuclease</keyword>
<dbReference type="CDD" id="cd09123">
    <property type="entry name" value="PLDc_Tdp1_2"/>
    <property type="match status" value="1"/>
</dbReference>
<protein>
    <submittedName>
        <fullName evidence="12">Phospholipase D/nuclease</fullName>
    </submittedName>
</protein>
<keyword evidence="7" id="KW-0234">DNA repair</keyword>
<dbReference type="PANTHER" id="PTHR12415">
    <property type="entry name" value="TYROSYL-DNA PHOSPHODIESTERASE 1"/>
    <property type="match status" value="1"/>
</dbReference>
<dbReference type="CDD" id="cd09122">
    <property type="entry name" value="PLDc_Tdp1_1"/>
    <property type="match status" value="1"/>
</dbReference>
<dbReference type="Gene3D" id="6.10.140.100">
    <property type="match status" value="1"/>
</dbReference>
<keyword evidence="3" id="KW-0540">Nuclease</keyword>
<dbReference type="PANTHER" id="PTHR12415:SF0">
    <property type="entry name" value="TYROSYL-DNA PHOSPHODIESTERASE 1"/>
    <property type="match status" value="1"/>
</dbReference>
<dbReference type="GO" id="GO:0003697">
    <property type="term" value="F:single-stranded DNA binding"/>
    <property type="evidence" value="ECO:0007669"/>
    <property type="project" value="TreeGrafter"/>
</dbReference>
<dbReference type="GO" id="GO:0005634">
    <property type="term" value="C:nucleus"/>
    <property type="evidence" value="ECO:0007669"/>
    <property type="project" value="UniProtKB-SubCell"/>
</dbReference>
<dbReference type="EMBL" id="KV722520">
    <property type="protein sequence ID" value="OCH86596.1"/>
    <property type="molecule type" value="Genomic_DNA"/>
</dbReference>
<dbReference type="Gene3D" id="3.30.870.10">
    <property type="entry name" value="Endonuclease Chain A"/>
    <property type="match status" value="2"/>
</dbReference>
<feature type="compositionally biased region" description="Basic and acidic residues" evidence="11">
    <location>
        <begin position="124"/>
        <end position="138"/>
    </location>
</feature>
<evidence type="ECO:0000256" key="5">
    <source>
        <dbReference type="ARBA" id="ARBA00022801"/>
    </source>
</evidence>
<accession>A0A8E2AL39</accession>
<evidence type="ECO:0000313" key="13">
    <source>
        <dbReference type="Proteomes" id="UP000250043"/>
    </source>
</evidence>
<keyword evidence="13" id="KW-1185">Reference proteome</keyword>
<keyword evidence="4" id="KW-0227">DNA damage</keyword>
<feature type="binding site" evidence="10">
    <location>
        <position position="298"/>
    </location>
    <ligand>
        <name>substrate</name>
    </ligand>
</feature>
<feature type="region of interest" description="Disordered" evidence="11">
    <location>
        <begin position="554"/>
        <end position="577"/>
    </location>
</feature>
<feature type="binding site" evidence="10">
    <location>
        <position position="542"/>
    </location>
    <ligand>
        <name>substrate</name>
    </ligand>
</feature>
<feature type="region of interest" description="Disordered" evidence="11">
    <location>
        <begin position="55"/>
        <end position="111"/>
    </location>
</feature>
<feature type="region of interest" description="Disordered" evidence="11">
    <location>
        <begin position="124"/>
        <end position="198"/>
    </location>
</feature>
<feature type="compositionally biased region" description="Polar residues" evidence="11">
    <location>
        <begin position="554"/>
        <end position="563"/>
    </location>
</feature>
<dbReference type="InterPro" id="IPR003903">
    <property type="entry name" value="UIM_dom"/>
</dbReference>
<dbReference type="Pfam" id="PF02809">
    <property type="entry name" value="UIM"/>
    <property type="match status" value="2"/>
</dbReference>
<feature type="region of interest" description="Disordered" evidence="11">
    <location>
        <begin position="17"/>
        <end position="37"/>
    </location>
</feature>
<evidence type="ECO:0000256" key="4">
    <source>
        <dbReference type="ARBA" id="ARBA00022763"/>
    </source>
</evidence>
<name>A0A8E2AL39_9APHY</name>
<dbReference type="Pfam" id="PF06087">
    <property type="entry name" value="Tyr-DNA_phospho"/>
    <property type="match status" value="1"/>
</dbReference>
<feature type="compositionally biased region" description="Acidic residues" evidence="11">
    <location>
        <begin position="564"/>
        <end position="574"/>
    </location>
</feature>
<proteinExistence type="inferred from homology"/>
<evidence type="ECO:0000256" key="7">
    <source>
        <dbReference type="ARBA" id="ARBA00023204"/>
    </source>
</evidence>
<feature type="active site" description="Proton donor/acceptor" evidence="9">
    <location>
        <position position="540"/>
    </location>
</feature>
<evidence type="ECO:0000256" key="8">
    <source>
        <dbReference type="ARBA" id="ARBA00023242"/>
    </source>
</evidence>
<dbReference type="GO" id="GO:0006281">
    <property type="term" value="P:DNA repair"/>
    <property type="evidence" value="ECO:0007669"/>
    <property type="project" value="UniProtKB-KW"/>
</dbReference>
<feature type="compositionally biased region" description="Polar residues" evidence="11">
    <location>
        <begin position="145"/>
        <end position="156"/>
    </location>
</feature>
<dbReference type="AlphaFoldDB" id="A0A8E2AL39"/>
<dbReference type="Proteomes" id="UP000250043">
    <property type="component" value="Unassembled WGS sequence"/>
</dbReference>
<dbReference type="SUPFAM" id="SSF56024">
    <property type="entry name" value="Phospholipase D/nuclease"/>
    <property type="match status" value="2"/>
</dbReference>
<feature type="compositionally biased region" description="Low complexity" evidence="11">
    <location>
        <begin position="157"/>
        <end position="184"/>
    </location>
</feature>
<evidence type="ECO:0000256" key="6">
    <source>
        <dbReference type="ARBA" id="ARBA00022839"/>
    </source>
</evidence>
<dbReference type="InterPro" id="IPR010347">
    <property type="entry name" value="Tdp1"/>
</dbReference>
<sequence length="662" mass="73515">MADDGFQDEDVARAIALSLQESSAPPHRDTSNRGSAEVIAIADSDDEDAQFQADLQRAISASRQESADTRSTSPAQVTSSGVSPSPAQPSSRSTPALASGASNPFISDRAQMERERLARLKRLRPDLHSGEGEGEQPHAKRQHVSSRSSANRTANISTPSSAGSVSTSSSRSAPVASGSGVSGRLDGARGNTNVSPGEQMFWDGELRQIANKHVDPAKDTRPTFRLSDILAPRDEIEFAVLSAYCINWPWMYSFFNPDTPVIMVAQDQNGDETIKEVLPNWIKATPFLRNGMGCMHMKFMLLFYKSGRLRVAVSTANFVEYDWRDIENSVWLQDIPKHPVPIRHDPKADDFAAVWIRILRALNVAPALISLLRNNHPNLPLQRLEELRMQWDFSKVAVKLVPSLAGKHEGWPNVVKTGHTALMKAVRDIGAQVPKGKQVVLECQGSSIGTYSTQWMNEFHCSARGESAESWLDISRARRAKLPWPSVKILFPSLRTVRESVLGEPGGGTMFCRKNQWEAPKFPRELFHDSNSKRGKVLMHSKMIIATFRDASTPFKQGQSQTDSETEPESDVEEQAEHPRNPIGWAYIGSHNFTPSAWGTLSGSAFNPTLNITNYELGIVWPLYSDQEASRVACWERPPRKYVIGKDLPWMQSESPCFVEDR</sequence>
<evidence type="ECO:0000256" key="2">
    <source>
        <dbReference type="ARBA" id="ARBA00010205"/>
    </source>
</evidence>